<evidence type="ECO:0000256" key="1">
    <source>
        <dbReference type="SAM" id="MobiDB-lite"/>
    </source>
</evidence>
<reference evidence="2" key="1">
    <citation type="journal article" date="2021" name="Genome Biol. Evol.">
        <title>The assembled and annotated genome of the fairy-ring fungus Marasmius oreades.</title>
        <authorList>
            <person name="Hiltunen M."/>
            <person name="Ament-Velasquez S.L."/>
            <person name="Johannesson H."/>
        </authorList>
    </citation>
    <scope>NUCLEOTIDE SEQUENCE</scope>
    <source>
        <strain evidence="2">03SP1</strain>
    </source>
</reference>
<feature type="compositionally biased region" description="Polar residues" evidence="1">
    <location>
        <begin position="19"/>
        <end position="29"/>
    </location>
</feature>
<proteinExistence type="predicted"/>
<dbReference type="AlphaFoldDB" id="A0A9P7RTX8"/>
<comment type="caution">
    <text evidence="2">The sequence shown here is derived from an EMBL/GenBank/DDBJ whole genome shotgun (WGS) entry which is preliminary data.</text>
</comment>
<name>A0A9P7RTX8_9AGAR</name>
<sequence length="91" mass="9082">MDSGGEDGPSPVADPAGPHTTTPDVSTCMVQPAVPKPPHVAAPGAPGRIYPGPSTCSPSPPHFLQLEKGKGRAAALNGDLPVILAGGRNLQ</sequence>
<accession>A0A9P7RTX8</accession>
<evidence type="ECO:0000313" key="3">
    <source>
        <dbReference type="Proteomes" id="UP001049176"/>
    </source>
</evidence>
<protein>
    <submittedName>
        <fullName evidence="2">Uncharacterized protein</fullName>
    </submittedName>
</protein>
<dbReference type="EMBL" id="CM032187">
    <property type="protein sequence ID" value="KAG7089709.1"/>
    <property type="molecule type" value="Genomic_DNA"/>
</dbReference>
<organism evidence="2 3">
    <name type="scientific">Marasmius oreades</name>
    <name type="common">fairy-ring Marasmius</name>
    <dbReference type="NCBI Taxonomy" id="181124"/>
    <lineage>
        <taxon>Eukaryota</taxon>
        <taxon>Fungi</taxon>
        <taxon>Dikarya</taxon>
        <taxon>Basidiomycota</taxon>
        <taxon>Agaricomycotina</taxon>
        <taxon>Agaricomycetes</taxon>
        <taxon>Agaricomycetidae</taxon>
        <taxon>Agaricales</taxon>
        <taxon>Marasmiineae</taxon>
        <taxon>Marasmiaceae</taxon>
        <taxon>Marasmius</taxon>
    </lineage>
</organism>
<dbReference type="RefSeq" id="XP_043006179.1">
    <property type="nucleotide sequence ID" value="XM_043156393.1"/>
</dbReference>
<evidence type="ECO:0000313" key="2">
    <source>
        <dbReference type="EMBL" id="KAG7089709.1"/>
    </source>
</evidence>
<gene>
    <name evidence="2" type="ORF">E1B28_011364</name>
</gene>
<dbReference type="Proteomes" id="UP001049176">
    <property type="component" value="Chromosome 7"/>
</dbReference>
<keyword evidence="3" id="KW-1185">Reference proteome</keyword>
<feature type="region of interest" description="Disordered" evidence="1">
    <location>
        <begin position="1"/>
        <end position="59"/>
    </location>
</feature>
<dbReference type="GeneID" id="66080439"/>
<dbReference type="KEGG" id="more:E1B28_011364"/>